<protein>
    <submittedName>
        <fullName evidence="4">CBS domain-containing protein</fullName>
    </submittedName>
</protein>
<gene>
    <name evidence="4" type="ORF">KPL78_22375</name>
</gene>
<dbReference type="PANTHER" id="PTHR43080">
    <property type="entry name" value="CBS DOMAIN-CONTAINING PROTEIN CBSX3, MITOCHONDRIAL"/>
    <property type="match status" value="1"/>
</dbReference>
<dbReference type="Gene3D" id="3.10.580.10">
    <property type="entry name" value="CBS-domain"/>
    <property type="match status" value="1"/>
</dbReference>
<evidence type="ECO:0000259" key="3">
    <source>
        <dbReference type="PROSITE" id="PS51371"/>
    </source>
</evidence>
<evidence type="ECO:0000256" key="2">
    <source>
        <dbReference type="PROSITE-ProRule" id="PRU00703"/>
    </source>
</evidence>
<sequence>MTKDVVTVSPEATVAQIAKLMLARGVSAVPVVDAQKRPLGVVSEGDVLRHFGAEFQGKRAQWLRQLAEGEELSEQFLAAIGIDQRHARDLMHAPVLSAGEDASLAEIGDMMLKQKVKRVLILRDGVLVGIVSRADVVRAVVENLPDLLEPTS</sequence>
<dbReference type="InterPro" id="IPR051257">
    <property type="entry name" value="Diverse_CBS-Domain"/>
</dbReference>
<dbReference type="EMBL" id="JAHYBZ010000008">
    <property type="protein sequence ID" value="MBW6400622.1"/>
    <property type="molecule type" value="Genomic_DNA"/>
</dbReference>
<evidence type="ECO:0000313" key="4">
    <source>
        <dbReference type="EMBL" id="MBW6400622.1"/>
    </source>
</evidence>
<evidence type="ECO:0000313" key="5">
    <source>
        <dbReference type="Proteomes" id="UP001196565"/>
    </source>
</evidence>
<reference evidence="4 5" key="1">
    <citation type="submission" date="2021-07" db="EMBL/GenBank/DDBJ databases">
        <authorList>
            <person name="So Y."/>
        </authorList>
    </citation>
    <scope>NUCLEOTIDE SEQUENCE [LARGE SCALE GENOMIC DNA]</scope>
    <source>
        <strain evidence="4 5">HJA6</strain>
    </source>
</reference>
<dbReference type="SMART" id="SM00116">
    <property type="entry name" value="CBS"/>
    <property type="match status" value="2"/>
</dbReference>
<dbReference type="InterPro" id="IPR046342">
    <property type="entry name" value="CBS_dom_sf"/>
</dbReference>
<organism evidence="4 5">
    <name type="scientific">Roseomonas alba</name>
    <dbReference type="NCBI Taxonomy" id="2846776"/>
    <lineage>
        <taxon>Bacteria</taxon>
        <taxon>Pseudomonadati</taxon>
        <taxon>Pseudomonadota</taxon>
        <taxon>Alphaproteobacteria</taxon>
        <taxon>Acetobacterales</taxon>
        <taxon>Roseomonadaceae</taxon>
        <taxon>Roseomonas</taxon>
    </lineage>
</organism>
<dbReference type="Proteomes" id="UP001196565">
    <property type="component" value="Unassembled WGS sequence"/>
</dbReference>
<feature type="domain" description="CBS" evidence="3">
    <location>
        <begin position="1"/>
        <end position="61"/>
    </location>
</feature>
<evidence type="ECO:0000256" key="1">
    <source>
        <dbReference type="ARBA" id="ARBA00023122"/>
    </source>
</evidence>
<feature type="domain" description="CBS" evidence="3">
    <location>
        <begin position="91"/>
        <end position="147"/>
    </location>
</feature>
<dbReference type="InterPro" id="IPR000644">
    <property type="entry name" value="CBS_dom"/>
</dbReference>
<dbReference type="CDD" id="cd04586">
    <property type="entry name" value="CBS_pair_BON_assoc"/>
    <property type="match status" value="1"/>
</dbReference>
<proteinExistence type="predicted"/>
<keyword evidence="5" id="KW-1185">Reference proteome</keyword>
<keyword evidence="1 2" id="KW-0129">CBS domain</keyword>
<dbReference type="PROSITE" id="PS51371">
    <property type="entry name" value="CBS"/>
    <property type="match status" value="2"/>
</dbReference>
<accession>A0ABS7AFU0</accession>
<dbReference type="Pfam" id="PF00571">
    <property type="entry name" value="CBS"/>
    <property type="match status" value="2"/>
</dbReference>
<comment type="caution">
    <text evidence="4">The sequence shown here is derived from an EMBL/GenBank/DDBJ whole genome shotgun (WGS) entry which is preliminary data.</text>
</comment>
<name>A0ABS7AFU0_9PROT</name>
<dbReference type="PANTHER" id="PTHR43080:SF29">
    <property type="entry name" value="OS02G0818000 PROTEIN"/>
    <property type="match status" value="1"/>
</dbReference>
<dbReference type="SUPFAM" id="SSF54631">
    <property type="entry name" value="CBS-domain pair"/>
    <property type="match status" value="1"/>
</dbReference>